<dbReference type="InterPro" id="IPR011004">
    <property type="entry name" value="Trimer_LpxA-like_sf"/>
</dbReference>
<dbReference type="EMBL" id="CAADRN010000349">
    <property type="protein sequence ID" value="VFU18582.1"/>
    <property type="molecule type" value="Genomic_DNA"/>
</dbReference>
<keyword evidence="1" id="KW-0808">Transferase</keyword>
<dbReference type="Gene3D" id="2.160.10.10">
    <property type="entry name" value="Hexapeptide repeat proteins"/>
    <property type="match status" value="1"/>
</dbReference>
<dbReference type="InterPro" id="IPR051159">
    <property type="entry name" value="Hexapeptide_acetyltransf"/>
</dbReference>
<dbReference type="SUPFAM" id="SSF51161">
    <property type="entry name" value="Trimeric LpxA-like enzymes"/>
    <property type="match status" value="1"/>
</dbReference>
<gene>
    <name evidence="1" type="ORF">SCFA_490003</name>
</gene>
<evidence type="ECO:0000313" key="1">
    <source>
        <dbReference type="EMBL" id="VFU18582.1"/>
    </source>
</evidence>
<reference evidence="1" key="1">
    <citation type="submission" date="2019-03" db="EMBL/GenBank/DDBJ databases">
        <authorList>
            <person name="Hao L."/>
        </authorList>
    </citation>
    <scope>NUCLEOTIDE SEQUENCE</scope>
</reference>
<organism evidence="1">
    <name type="scientific">anaerobic digester metagenome</name>
    <dbReference type="NCBI Taxonomy" id="1263854"/>
    <lineage>
        <taxon>unclassified sequences</taxon>
        <taxon>metagenomes</taxon>
        <taxon>ecological metagenomes</taxon>
    </lineage>
</organism>
<dbReference type="PANTHER" id="PTHR23416">
    <property type="entry name" value="SIALIC ACID SYNTHASE-RELATED"/>
    <property type="match status" value="1"/>
</dbReference>
<dbReference type="InterPro" id="IPR001451">
    <property type="entry name" value="Hexapep"/>
</dbReference>
<dbReference type="EC" id="2.3.1.18" evidence="1"/>
<keyword evidence="1" id="KW-0012">Acyltransferase</keyword>
<proteinExistence type="predicted"/>
<protein>
    <submittedName>
        <fullName evidence="1">Galactoside O-acetyltransferase (Modular protein)</fullName>
        <ecNumber evidence="1">2.3.1.18</ecNumber>
    </submittedName>
</protein>
<dbReference type="AlphaFoldDB" id="A0A485M8M5"/>
<dbReference type="GO" id="GO:0008870">
    <property type="term" value="F:galactoside O-acetyltransferase activity"/>
    <property type="evidence" value="ECO:0007669"/>
    <property type="project" value="UniProtKB-EC"/>
</dbReference>
<dbReference type="Pfam" id="PF14602">
    <property type="entry name" value="Hexapep_2"/>
    <property type="match status" value="1"/>
</dbReference>
<sequence>MIVACLYKLVRSFLSGFYTFLGGCLLEAVGRDTVFEGFVDVPISNKVRIGEQCHIATGVSFLVTETGSITIGNRVYLGRNCVLASDCSIIIGDNTMLAEFVSVIDANHGFAKNGLPIRDQNLNAAPIKIGSDVWVGRGCAILKGTQIGEGSVIGANSVVTRDIPPNAVACGAPARVIKYRK</sequence>
<accession>A0A485M8M5</accession>
<dbReference type="PANTHER" id="PTHR23416:SF78">
    <property type="entry name" value="LIPOPOLYSACCHARIDE BIOSYNTHESIS O-ACETYL TRANSFERASE WBBJ-RELATED"/>
    <property type="match status" value="1"/>
</dbReference>
<name>A0A485M8M5_9ZZZZ</name>
<dbReference type="Pfam" id="PF00132">
    <property type="entry name" value="Hexapep"/>
    <property type="match status" value="1"/>
</dbReference>
<dbReference type="CDD" id="cd04647">
    <property type="entry name" value="LbH_MAT_like"/>
    <property type="match status" value="1"/>
</dbReference>